<reference evidence="1 2" key="1">
    <citation type="journal article" date="2018" name="Sci. Rep.">
        <title>Genomic signatures of local adaptation to the degree of environmental predictability in rotifers.</title>
        <authorList>
            <person name="Franch-Gras L."/>
            <person name="Hahn C."/>
            <person name="Garcia-Roger E.M."/>
            <person name="Carmona M.J."/>
            <person name="Serra M."/>
            <person name="Gomez A."/>
        </authorList>
    </citation>
    <scope>NUCLEOTIDE SEQUENCE [LARGE SCALE GENOMIC DNA]</scope>
    <source>
        <strain evidence="1">HYR1</strain>
    </source>
</reference>
<proteinExistence type="predicted"/>
<name>A0A3M7S5E4_BRAPC</name>
<dbReference type="AlphaFoldDB" id="A0A3M7S5E4"/>
<dbReference type="Proteomes" id="UP000276133">
    <property type="component" value="Unassembled WGS sequence"/>
</dbReference>
<evidence type="ECO:0000313" key="1">
    <source>
        <dbReference type="EMBL" id="RNA30818.1"/>
    </source>
</evidence>
<accession>A0A3M7S5E4</accession>
<protein>
    <submittedName>
        <fullName evidence="1">Uncharacterized protein</fullName>
    </submittedName>
</protein>
<sequence length="199" mass="22493">MSRISKIKLFLFTWGVSVFSHSLSFHARNQTLLESTKLTMISSLFVDYTILVLATFIDQGFLDCSFKKSFTSFTTVDTVMITTSLVTANSASSQKLCVDLLLLLESTSLPPNSSFSFGEFVSLKSFDNCKSTTFALIFKLMVTWLGSFKLTLPNSKCCWSEFFDDASVFIPNFILKIDQIIDILTVYFVLFSKDDDFYS</sequence>
<comment type="caution">
    <text evidence="1">The sequence shown here is derived from an EMBL/GenBank/DDBJ whole genome shotgun (WGS) entry which is preliminary data.</text>
</comment>
<dbReference type="EMBL" id="REGN01002040">
    <property type="protein sequence ID" value="RNA30818.1"/>
    <property type="molecule type" value="Genomic_DNA"/>
</dbReference>
<gene>
    <name evidence="1" type="ORF">BpHYR1_015565</name>
</gene>
<organism evidence="1 2">
    <name type="scientific">Brachionus plicatilis</name>
    <name type="common">Marine rotifer</name>
    <name type="synonym">Brachionus muelleri</name>
    <dbReference type="NCBI Taxonomy" id="10195"/>
    <lineage>
        <taxon>Eukaryota</taxon>
        <taxon>Metazoa</taxon>
        <taxon>Spiralia</taxon>
        <taxon>Gnathifera</taxon>
        <taxon>Rotifera</taxon>
        <taxon>Eurotatoria</taxon>
        <taxon>Monogononta</taxon>
        <taxon>Pseudotrocha</taxon>
        <taxon>Ploima</taxon>
        <taxon>Brachionidae</taxon>
        <taxon>Brachionus</taxon>
    </lineage>
</organism>
<keyword evidence="2" id="KW-1185">Reference proteome</keyword>
<evidence type="ECO:0000313" key="2">
    <source>
        <dbReference type="Proteomes" id="UP000276133"/>
    </source>
</evidence>